<organism evidence="8 9">
    <name type="scientific">Paragemmobacter ruber</name>
    <dbReference type="NCBI Taxonomy" id="1985673"/>
    <lineage>
        <taxon>Bacteria</taxon>
        <taxon>Pseudomonadati</taxon>
        <taxon>Pseudomonadota</taxon>
        <taxon>Alphaproteobacteria</taxon>
        <taxon>Rhodobacterales</taxon>
        <taxon>Paracoccaceae</taxon>
        <taxon>Paragemmobacter</taxon>
    </lineage>
</organism>
<comment type="caution">
    <text evidence="8">The sequence shown here is derived from an EMBL/GenBank/DDBJ whole genome shotgun (WGS) entry which is preliminary data.</text>
</comment>
<dbReference type="InterPro" id="IPR002010">
    <property type="entry name" value="T3SS_IM_R"/>
</dbReference>
<evidence type="ECO:0000256" key="4">
    <source>
        <dbReference type="ARBA" id="ARBA00022692"/>
    </source>
</evidence>
<keyword evidence="3" id="KW-1003">Cell membrane</keyword>
<feature type="transmembrane region" description="Helical" evidence="7">
    <location>
        <begin position="211"/>
        <end position="239"/>
    </location>
</feature>
<feature type="transmembrane region" description="Helical" evidence="7">
    <location>
        <begin position="82"/>
        <end position="101"/>
    </location>
</feature>
<feature type="transmembrane region" description="Helical" evidence="7">
    <location>
        <begin position="15"/>
        <end position="33"/>
    </location>
</feature>
<evidence type="ECO:0000256" key="2">
    <source>
        <dbReference type="ARBA" id="ARBA00009772"/>
    </source>
</evidence>
<evidence type="ECO:0000256" key="1">
    <source>
        <dbReference type="ARBA" id="ARBA00004651"/>
    </source>
</evidence>
<evidence type="ECO:0000256" key="7">
    <source>
        <dbReference type="SAM" id="Phobius"/>
    </source>
</evidence>
<gene>
    <name evidence="8" type="ORF">GU920_07505</name>
</gene>
<feature type="transmembrane region" description="Helical" evidence="7">
    <location>
        <begin position="45"/>
        <end position="62"/>
    </location>
</feature>
<keyword evidence="4 7" id="KW-0812">Transmembrane</keyword>
<dbReference type="RefSeq" id="WP_161766293.1">
    <property type="nucleotide sequence ID" value="NZ_JAAATW010000001.1"/>
</dbReference>
<keyword evidence="9" id="KW-1185">Reference proteome</keyword>
<evidence type="ECO:0000313" key="9">
    <source>
        <dbReference type="Proteomes" id="UP001517376"/>
    </source>
</evidence>
<protein>
    <submittedName>
        <fullName evidence="8">Type III secretion protein</fullName>
    </submittedName>
</protein>
<comment type="subcellular location">
    <subcellularLocation>
        <location evidence="1">Cell membrane</location>
        <topology evidence="1">Multi-pass membrane protein</topology>
    </subcellularLocation>
</comment>
<dbReference type="PANTHER" id="PTHR30065:SF8">
    <property type="entry name" value="FLAGELLAR BIOSYNTHETIC PROTEIN FLIR"/>
    <property type="match status" value="1"/>
</dbReference>
<name>A0ABW9Y5K7_9RHOB</name>
<evidence type="ECO:0000313" key="8">
    <source>
        <dbReference type="EMBL" id="NBE07376.1"/>
    </source>
</evidence>
<dbReference type="PRINTS" id="PR00953">
    <property type="entry name" value="TYPE3IMRPROT"/>
</dbReference>
<sequence length="253" mass="25886">MIELATLFVEQVQALLRPATLVFLRVGAAVAILPGFGEQAIPARIRLAAALAFTAVILPAVAGRYRGDDILLPAAAEVSAGLLIGLSLRLLILGLQTAAAISAQSASLSQFFASAGSEPQPALGILFTLAATALALQAGLHVKLAAYLILSYDVLPAGRMVAGADVMAWGVGNVARATALAFSLALPFVMAALLWNVALGAVNRAMPQLMVTFIGAPALSIGALALAAVITPVILFIWLRALDAQLVTPFGTG</sequence>
<dbReference type="PANTHER" id="PTHR30065">
    <property type="entry name" value="FLAGELLAR BIOSYNTHETIC PROTEIN FLIR"/>
    <property type="match status" value="1"/>
</dbReference>
<comment type="similarity">
    <text evidence="2">Belongs to the FliR/MopE/SpaR family.</text>
</comment>
<dbReference type="Proteomes" id="UP001517376">
    <property type="component" value="Unassembled WGS sequence"/>
</dbReference>
<keyword evidence="5 7" id="KW-1133">Transmembrane helix</keyword>
<feature type="transmembrane region" description="Helical" evidence="7">
    <location>
        <begin position="177"/>
        <end position="199"/>
    </location>
</feature>
<evidence type="ECO:0000256" key="6">
    <source>
        <dbReference type="ARBA" id="ARBA00023136"/>
    </source>
</evidence>
<accession>A0ABW9Y5K7</accession>
<evidence type="ECO:0000256" key="3">
    <source>
        <dbReference type="ARBA" id="ARBA00022475"/>
    </source>
</evidence>
<reference evidence="9" key="1">
    <citation type="submission" date="2020-01" db="EMBL/GenBank/DDBJ databases">
        <title>Sphingomonas sp. strain CSW-10.</title>
        <authorList>
            <person name="Chen W.-M."/>
        </authorList>
    </citation>
    <scope>NUCLEOTIDE SEQUENCE [LARGE SCALE GENOMIC DNA]</scope>
    <source>
        <strain evidence="9">CCP-1</strain>
    </source>
</reference>
<dbReference type="EMBL" id="JAAATW010000001">
    <property type="protein sequence ID" value="NBE07376.1"/>
    <property type="molecule type" value="Genomic_DNA"/>
</dbReference>
<proteinExistence type="inferred from homology"/>
<feature type="transmembrane region" description="Helical" evidence="7">
    <location>
        <begin position="122"/>
        <end position="150"/>
    </location>
</feature>
<keyword evidence="6 7" id="KW-0472">Membrane</keyword>
<dbReference type="Pfam" id="PF01311">
    <property type="entry name" value="Bac_export_1"/>
    <property type="match status" value="1"/>
</dbReference>
<evidence type="ECO:0000256" key="5">
    <source>
        <dbReference type="ARBA" id="ARBA00022989"/>
    </source>
</evidence>